<dbReference type="SUPFAM" id="SSF102405">
    <property type="entry name" value="MCP/YpsA-like"/>
    <property type="match status" value="1"/>
</dbReference>
<dbReference type="AlphaFoldDB" id="A0A0C9QAM8"/>
<dbReference type="InterPro" id="IPR003488">
    <property type="entry name" value="DprA"/>
</dbReference>
<dbReference type="NCBIfam" id="TIGR00732">
    <property type="entry name" value="dprA"/>
    <property type="match status" value="1"/>
</dbReference>
<comment type="caution">
    <text evidence="3">The sequence shown here is derived from an EMBL/GenBank/DDBJ whole genome shotgun (WGS) entry which is preliminary data.</text>
</comment>
<sequence length="271" mass="29375">MTLRNFLLAWHIATRQNPRMAVALEQAIRGKDDLAPFQEELKKRLTDQFSQQLIAAKHVPFMTYVDTAYPPRLREIPQPPLVLFYRGQLGLLNQLTLGIVGSRRATGYSATALAQLLPQLPSMVIASGLAAGADAMAHEAALSARLPTIAVIANGLDQVYPAKNRDLQVQIAHVGLVLSEYPPATGPQRFQFVARNRIIAGIAHGVMVTEAEMKSGSLITANYALQHNREVFALPNRIDAPLGAGTNALIQAGAALVTGPETLVENLNFYP</sequence>
<dbReference type="GO" id="GO:0009294">
    <property type="term" value="P:DNA-mediated transformation"/>
    <property type="evidence" value="ECO:0007669"/>
    <property type="project" value="InterPro"/>
</dbReference>
<dbReference type="PANTHER" id="PTHR43022">
    <property type="entry name" value="PROTEIN SMF"/>
    <property type="match status" value="1"/>
</dbReference>
<evidence type="ECO:0000313" key="3">
    <source>
        <dbReference type="EMBL" id="GAN36882.1"/>
    </source>
</evidence>
<evidence type="ECO:0000259" key="2">
    <source>
        <dbReference type="Pfam" id="PF02481"/>
    </source>
</evidence>
<name>A0A0C9QAM8_LACPA</name>
<feature type="domain" description="Smf/DprA SLOG" evidence="2">
    <location>
        <begin position="61"/>
        <end position="267"/>
    </location>
</feature>
<reference evidence="4" key="1">
    <citation type="submission" date="2014-05" db="EMBL/GenBank/DDBJ databases">
        <title>Whole genome sequencing of Lactobacillus casei NRIC0644.</title>
        <authorList>
            <person name="Atarashi H."/>
            <person name="Yoshida Y."/>
            <person name="Fujimura S."/>
            <person name="Tanaka N."/>
            <person name="Shiwa Y."/>
            <person name="Yoshikawa H."/>
            <person name="Okada S."/>
            <person name="Nakagawa J."/>
        </authorList>
    </citation>
    <scope>NUCLEOTIDE SEQUENCE [LARGE SCALE GENOMIC DNA]</scope>
    <source>
        <strain evidence="4">NRIC0644</strain>
    </source>
</reference>
<comment type="similarity">
    <text evidence="1">Belongs to the DprA/Smf family.</text>
</comment>
<dbReference type="PANTHER" id="PTHR43022:SF1">
    <property type="entry name" value="PROTEIN SMF"/>
    <property type="match status" value="1"/>
</dbReference>
<protein>
    <submittedName>
        <fullName evidence="3">Rossmann fold nucleotide-binding protein</fullName>
    </submittedName>
</protein>
<organism evidence="3 4">
    <name type="scientific">Lacticaseibacillus paracasei NRIC 0644</name>
    <dbReference type="NCBI Taxonomy" id="1435038"/>
    <lineage>
        <taxon>Bacteria</taxon>
        <taxon>Bacillati</taxon>
        <taxon>Bacillota</taxon>
        <taxon>Bacilli</taxon>
        <taxon>Lactobacillales</taxon>
        <taxon>Lactobacillaceae</taxon>
        <taxon>Lacticaseibacillus</taxon>
    </lineage>
</organism>
<dbReference type="Pfam" id="PF02481">
    <property type="entry name" value="DNA_processg_A"/>
    <property type="match status" value="1"/>
</dbReference>
<dbReference type="InterPro" id="IPR057666">
    <property type="entry name" value="DrpA_SLOG"/>
</dbReference>
<gene>
    <name evidence="3" type="ORF">LC0644_1471</name>
</gene>
<dbReference type="EMBL" id="BAYM01000089">
    <property type="protein sequence ID" value="GAN36882.1"/>
    <property type="molecule type" value="Genomic_DNA"/>
</dbReference>
<dbReference type="Proteomes" id="UP000032552">
    <property type="component" value="Unassembled WGS sequence"/>
</dbReference>
<dbReference type="RefSeq" id="WP_003598640.1">
    <property type="nucleotide sequence ID" value="NZ_BAYM01000089.1"/>
</dbReference>
<evidence type="ECO:0000313" key="4">
    <source>
        <dbReference type="Proteomes" id="UP000032552"/>
    </source>
</evidence>
<dbReference type="Gene3D" id="3.40.50.450">
    <property type="match status" value="1"/>
</dbReference>
<proteinExistence type="inferred from homology"/>
<accession>A0A0C9QAM8</accession>
<evidence type="ECO:0000256" key="1">
    <source>
        <dbReference type="ARBA" id="ARBA00006525"/>
    </source>
</evidence>